<comment type="caution">
    <text evidence="1">The sequence shown here is derived from an EMBL/GenBank/DDBJ whole genome shotgun (WGS) entry which is preliminary data.</text>
</comment>
<dbReference type="EMBL" id="NGJN01000002">
    <property type="protein sequence ID" value="OZV69727.1"/>
    <property type="molecule type" value="Genomic_DNA"/>
</dbReference>
<dbReference type="AlphaFoldDB" id="A0A265UXE5"/>
<accession>A0A265UXE5</accession>
<organism evidence="1 2">
    <name type="scientific">Winogradskyella aurantia</name>
    <dbReference type="NCBI Taxonomy" id="1915063"/>
    <lineage>
        <taxon>Bacteria</taxon>
        <taxon>Pseudomonadati</taxon>
        <taxon>Bacteroidota</taxon>
        <taxon>Flavobacteriia</taxon>
        <taxon>Flavobacteriales</taxon>
        <taxon>Flavobacteriaceae</taxon>
        <taxon>Winogradskyella</taxon>
    </lineage>
</organism>
<dbReference type="InterPro" id="IPR045920">
    <property type="entry name" value="DUF6339"/>
</dbReference>
<protein>
    <submittedName>
        <fullName evidence="1">Uncharacterized protein</fullName>
    </submittedName>
</protein>
<name>A0A265UXE5_9FLAO</name>
<dbReference type="OrthoDB" id="9757917at2"/>
<reference evidence="1 2" key="1">
    <citation type="submission" date="2017-05" db="EMBL/GenBank/DDBJ databases">
        <title>The draft genome sequence of Idiomarina salinarum WNB302.</title>
        <authorList>
            <person name="Sun Y."/>
            <person name="Chen B."/>
            <person name="Du Z."/>
        </authorList>
    </citation>
    <scope>NUCLEOTIDE SEQUENCE [LARGE SCALE GENOMIC DNA]</scope>
    <source>
        <strain evidence="1 2">WNB302</strain>
    </source>
</reference>
<evidence type="ECO:0000313" key="2">
    <source>
        <dbReference type="Proteomes" id="UP000216840"/>
    </source>
</evidence>
<dbReference type="RefSeq" id="WP_094967319.1">
    <property type="nucleotide sequence ID" value="NZ_NGJN01000002.1"/>
</dbReference>
<gene>
    <name evidence="1" type="ORF">CA834_03640</name>
</gene>
<sequence length="244" mass="28542">MGKQLIFKDKYVQKLKNDLDSGSTLEFYKGNEFVYDKKQVLMLPNIEVTPDLVSQLDVNDDFKTAISIYQALKKLEPIQASDRRLWVYLAHADLYPYMVKRWADVYEGKSSNPKKYIADHWFLDSSAQSSLLRHALAGLWWSVYLSVDDCKEDEYELTRILFRQLDFPTRTLGTYKLGRHKEAVLGILEFIQENEDLFKSKFEAKTRFVTKHLNVIGGVKPISYYDRYFFKSELEKVSNSISSI</sequence>
<keyword evidence="2" id="KW-1185">Reference proteome</keyword>
<dbReference type="Proteomes" id="UP000216840">
    <property type="component" value="Unassembled WGS sequence"/>
</dbReference>
<dbReference type="Pfam" id="PF19866">
    <property type="entry name" value="DUF6339"/>
    <property type="match status" value="1"/>
</dbReference>
<proteinExistence type="predicted"/>
<evidence type="ECO:0000313" key="1">
    <source>
        <dbReference type="EMBL" id="OZV69727.1"/>
    </source>
</evidence>